<comment type="caution">
    <text evidence="1">The sequence shown here is derived from an EMBL/GenBank/DDBJ whole genome shotgun (WGS) entry which is preliminary data.</text>
</comment>
<gene>
    <name evidence="1" type="ORF">GTP90_01105</name>
</gene>
<reference evidence="1" key="1">
    <citation type="submission" date="2019-12" db="EMBL/GenBank/DDBJ databases">
        <title>Novel species isolated from a subtropical stream in China.</title>
        <authorList>
            <person name="Lu H."/>
        </authorList>
    </citation>
    <scope>NUCLEOTIDE SEQUENCE [LARGE SCALE GENOMIC DNA]</scope>
    <source>
        <strain evidence="1">FT81W</strain>
    </source>
</reference>
<accession>A0A845GDU7</accession>
<evidence type="ECO:0000313" key="1">
    <source>
        <dbReference type="EMBL" id="MYM92454.1"/>
    </source>
</evidence>
<dbReference type="EMBL" id="WWCX01000001">
    <property type="protein sequence ID" value="MYM92454.1"/>
    <property type="molecule type" value="Genomic_DNA"/>
</dbReference>
<sequence length="58" mass="6540">MMKKKPRWEKQSLYTLFVKHSRGQSSAAESLAVTAATADRRPGGFKSIYKVGDRLVVR</sequence>
<protein>
    <submittedName>
        <fullName evidence="1">Uncharacterized protein</fullName>
    </submittedName>
</protein>
<dbReference type="Proteomes" id="UP000447355">
    <property type="component" value="Unassembled WGS sequence"/>
</dbReference>
<name>A0A845GDU7_9BURK</name>
<evidence type="ECO:0000313" key="2">
    <source>
        <dbReference type="Proteomes" id="UP000447355"/>
    </source>
</evidence>
<dbReference type="AlphaFoldDB" id="A0A845GDU7"/>
<organism evidence="1 2">
    <name type="scientific">Duganella vulcania</name>
    <dbReference type="NCBI Taxonomy" id="2692166"/>
    <lineage>
        <taxon>Bacteria</taxon>
        <taxon>Pseudomonadati</taxon>
        <taxon>Pseudomonadota</taxon>
        <taxon>Betaproteobacteria</taxon>
        <taxon>Burkholderiales</taxon>
        <taxon>Oxalobacteraceae</taxon>
        <taxon>Telluria group</taxon>
        <taxon>Duganella</taxon>
    </lineage>
</organism>
<proteinExistence type="predicted"/>
<dbReference type="RefSeq" id="WP_161081722.1">
    <property type="nucleotide sequence ID" value="NZ_WWCX01000001.1"/>
</dbReference>